<evidence type="ECO:0000313" key="3">
    <source>
        <dbReference type="EMBL" id="EAX98082.1"/>
    </source>
</evidence>
<dbReference type="RefSeq" id="XP_001311012.1">
    <property type="nucleotide sequence ID" value="XM_001311011.1"/>
</dbReference>
<dbReference type="Proteomes" id="UP000001542">
    <property type="component" value="Unassembled WGS sequence"/>
</dbReference>
<evidence type="ECO:0000313" key="4">
    <source>
        <dbReference type="Proteomes" id="UP000001542"/>
    </source>
</evidence>
<dbReference type="EMBL" id="DS113689">
    <property type="protein sequence ID" value="EAX98082.1"/>
    <property type="molecule type" value="Genomic_DNA"/>
</dbReference>
<dbReference type="InParanoid" id="A2FAI9"/>
<dbReference type="OrthoDB" id="10666328at2759"/>
<reference evidence="3" key="1">
    <citation type="submission" date="2006-10" db="EMBL/GenBank/DDBJ databases">
        <authorList>
            <person name="Amadeo P."/>
            <person name="Zhao Q."/>
            <person name="Wortman J."/>
            <person name="Fraser-Liggett C."/>
            <person name="Carlton J."/>
        </authorList>
    </citation>
    <scope>NUCLEOTIDE SEQUENCE</scope>
    <source>
        <strain evidence="3">G3</strain>
    </source>
</reference>
<accession>A2FAI9</accession>
<protein>
    <submittedName>
        <fullName evidence="3">Uncharacterized protein</fullName>
    </submittedName>
</protein>
<evidence type="ECO:0000256" key="1">
    <source>
        <dbReference type="SAM" id="Coils"/>
    </source>
</evidence>
<sequence length="379" mass="43170">MSENEASSLPKLNKKHSGKSPLSSAIISSGDVNATQLKREVNRLYPHLQSIEKEITALKQQLPPNLNKVVIQIRQDIDKLYNPNQNTKQEDQKDLLQRSLDDLENRLQTQLQVSIESSKANLENKVQELINTKPKDDITKMMENNGDETNYDMKLAALEAALDSQHEKTQKRLDLLEKSIDKLSKPADEANNYKTLQSLSEDIESNRKGISDLRTRLSEIKLQLDRSTFTEQIEKTTDQDSEPKSSARPIEVPDLTVPIENLNTKILNMQTKFQTKLRELKGKALQFEDRVKKVDQIAVQIVTSTVTLESRITEVNALCNSLMNQIKELGEKSENDDNKQLIQQLTEKVMKEQAALKTDIEKVKARALKCQESVQKIQK</sequence>
<dbReference type="SMR" id="A2FAI9"/>
<dbReference type="VEuPathDB" id="TrichDB:TVAG_415060"/>
<name>A2FAI9_TRIV3</name>
<feature type="region of interest" description="Disordered" evidence="2">
    <location>
        <begin position="1"/>
        <end position="28"/>
    </location>
</feature>
<proteinExistence type="predicted"/>
<dbReference type="KEGG" id="tva:4755872"/>
<gene>
    <name evidence="3" type="ORF">TVAG_415060</name>
</gene>
<keyword evidence="1" id="KW-0175">Coiled coil</keyword>
<dbReference type="AlphaFoldDB" id="A2FAI9"/>
<feature type="coiled-coil region" evidence="1">
    <location>
        <begin position="86"/>
        <end position="132"/>
    </location>
</feature>
<reference evidence="3" key="2">
    <citation type="journal article" date="2007" name="Science">
        <title>Draft genome sequence of the sexually transmitted pathogen Trichomonas vaginalis.</title>
        <authorList>
            <person name="Carlton J.M."/>
            <person name="Hirt R.P."/>
            <person name="Silva J.C."/>
            <person name="Delcher A.L."/>
            <person name="Schatz M."/>
            <person name="Zhao Q."/>
            <person name="Wortman J.R."/>
            <person name="Bidwell S.L."/>
            <person name="Alsmark U.C.M."/>
            <person name="Besteiro S."/>
            <person name="Sicheritz-Ponten T."/>
            <person name="Noel C.J."/>
            <person name="Dacks J.B."/>
            <person name="Foster P.G."/>
            <person name="Simillion C."/>
            <person name="Van de Peer Y."/>
            <person name="Miranda-Saavedra D."/>
            <person name="Barton G.J."/>
            <person name="Westrop G.D."/>
            <person name="Mueller S."/>
            <person name="Dessi D."/>
            <person name="Fiori P.L."/>
            <person name="Ren Q."/>
            <person name="Paulsen I."/>
            <person name="Zhang H."/>
            <person name="Bastida-Corcuera F.D."/>
            <person name="Simoes-Barbosa A."/>
            <person name="Brown M.T."/>
            <person name="Hayes R.D."/>
            <person name="Mukherjee M."/>
            <person name="Okumura C.Y."/>
            <person name="Schneider R."/>
            <person name="Smith A.J."/>
            <person name="Vanacova S."/>
            <person name="Villalvazo M."/>
            <person name="Haas B.J."/>
            <person name="Pertea M."/>
            <person name="Feldblyum T.V."/>
            <person name="Utterback T.R."/>
            <person name="Shu C.L."/>
            <person name="Osoegawa K."/>
            <person name="de Jong P.J."/>
            <person name="Hrdy I."/>
            <person name="Horvathova L."/>
            <person name="Zubacova Z."/>
            <person name="Dolezal P."/>
            <person name="Malik S.B."/>
            <person name="Logsdon J.M. Jr."/>
            <person name="Henze K."/>
            <person name="Gupta A."/>
            <person name="Wang C.C."/>
            <person name="Dunne R.L."/>
            <person name="Upcroft J.A."/>
            <person name="Upcroft P."/>
            <person name="White O."/>
            <person name="Salzberg S.L."/>
            <person name="Tang P."/>
            <person name="Chiu C.-H."/>
            <person name="Lee Y.-S."/>
            <person name="Embley T.M."/>
            <person name="Coombs G.H."/>
            <person name="Mottram J.C."/>
            <person name="Tachezy J."/>
            <person name="Fraser-Liggett C.M."/>
            <person name="Johnson P.J."/>
        </authorList>
    </citation>
    <scope>NUCLEOTIDE SEQUENCE [LARGE SCALE GENOMIC DNA]</scope>
    <source>
        <strain evidence="3">G3</strain>
    </source>
</reference>
<organism evidence="3 4">
    <name type="scientific">Trichomonas vaginalis (strain ATCC PRA-98 / G3)</name>
    <dbReference type="NCBI Taxonomy" id="412133"/>
    <lineage>
        <taxon>Eukaryota</taxon>
        <taxon>Metamonada</taxon>
        <taxon>Parabasalia</taxon>
        <taxon>Trichomonadida</taxon>
        <taxon>Trichomonadidae</taxon>
        <taxon>Trichomonas</taxon>
    </lineage>
</organism>
<evidence type="ECO:0000256" key="2">
    <source>
        <dbReference type="SAM" id="MobiDB-lite"/>
    </source>
</evidence>
<dbReference type="VEuPathDB" id="TrichDB:TVAGG3_0480070"/>
<keyword evidence="4" id="KW-1185">Reference proteome</keyword>